<keyword evidence="2" id="KW-1185">Reference proteome</keyword>
<organism evidence="1 2">
    <name type="scientific">Pocillopora damicornis</name>
    <name type="common">Cauliflower coral</name>
    <name type="synonym">Millepora damicornis</name>
    <dbReference type="NCBI Taxonomy" id="46731"/>
    <lineage>
        <taxon>Eukaryota</taxon>
        <taxon>Metazoa</taxon>
        <taxon>Cnidaria</taxon>
        <taxon>Anthozoa</taxon>
        <taxon>Hexacorallia</taxon>
        <taxon>Scleractinia</taxon>
        <taxon>Astrocoeniina</taxon>
        <taxon>Pocilloporidae</taxon>
        <taxon>Pocillopora</taxon>
    </lineage>
</organism>
<evidence type="ECO:0000313" key="2">
    <source>
        <dbReference type="Proteomes" id="UP000275408"/>
    </source>
</evidence>
<sequence>MNRQQSKLLYHRLMLPDWLRKNAEWNSPKEGNELNLDILPDSSDWENILRVPLIPSGELSNEEDITVKMKCNMNTYPTWHLQSLENMNSLWKF</sequence>
<protein>
    <submittedName>
        <fullName evidence="1">Uncharacterized protein</fullName>
    </submittedName>
</protein>
<accession>A0A3M6UI20</accession>
<proteinExistence type="predicted"/>
<reference evidence="1 2" key="1">
    <citation type="journal article" date="2018" name="Sci. Rep.">
        <title>Comparative analysis of the Pocillopora damicornis genome highlights role of immune system in coral evolution.</title>
        <authorList>
            <person name="Cunning R."/>
            <person name="Bay R.A."/>
            <person name="Gillette P."/>
            <person name="Baker A.C."/>
            <person name="Traylor-Knowles N."/>
        </authorList>
    </citation>
    <scope>NUCLEOTIDE SEQUENCE [LARGE SCALE GENOMIC DNA]</scope>
    <source>
        <strain evidence="1">RSMAS</strain>
        <tissue evidence="1">Whole animal</tissue>
    </source>
</reference>
<name>A0A3M6UI20_POCDA</name>
<evidence type="ECO:0000313" key="1">
    <source>
        <dbReference type="EMBL" id="RMX53330.1"/>
    </source>
</evidence>
<dbReference type="AlphaFoldDB" id="A0A3M6UI20"/>
<dbReference type="Proteomes" id="UP000275408">
    <property type="component" value="Unassembled WGS sequence"/>
</dbReference>
<comment type="caution">
    <text evidence="1">The sequence shown here is derived from an EMBL/GenBank/DDBJ whole genome shotgun (WGS) entry which is preliminary data.</text>
</comment>
<dbReference type="EMBL" id="RCHS01001471">
    <property type="protein sequence ID" value="RMX53330.1"/>
    <property type="molecule type" value="Genomic_DNA"/>
</dbReference>
<gene>
    <name evidence="1" type="ORF">pdam_00022473</name>
</gene>